<gene>
    <name evidence="7" type="ORF">CQR46_0169</name>
</gene>
<dbReference type="PANTHER" id="PTHR38784:SF1">
    <property type="entry name" value="SUCROSE PHOSPHORYLASE"/>
    <property type="match status" value="1"/>
</dbReference>
<dbReference type="RefSeq" id="WP_101429372.1">
    <property type="nucleotide sequence ID" value="NZ_PCGZ01000001.1"/>
</dbReference>
<feature type="binding site" evidence="5">
    <location>
        <position position="50"/>
    </location>
    <ligand>
        <name>substrate</name>
    </ligand>
</feature>
<dbReference type="InterPro" id="IPR006047">
    <property type="entry name" value="GH13_cat_dom"/>
</dbReference>
<dbReference type="InterPro" id="IPR022527">
    <property type="entry name" value="Sucrose_phospho"/>
</dbReference>
<keyword evidence="3" id="KW-0808">Transferase</keyword>
<dbReference type="Gene3D" id="2.20.220.10">
    <property type="entry name" value="alpha-Amylases"/>
    <property type="match status" value="1"/>
</dbReference>
<comment type="caution">
    <text evidence="7">The sequence shown here is derived from an EMBL/GenBank/DDBJ whole genome shotgun (WGS) entry which is preliminary data.</text>
</comment>
<dbReference type="InterPro" id="IPR045857">
    <property type="entry name" value="O16G_dom_2"/>
</dbReference>
<feature type="binding site" evidence="5">
    <location>
        <position position="88"/>
    </location>
    <ligand>
        <name>sucrose</name>
        <dbReference type="ChEBI" id="CHEBI:17992"/>
    </ligand>
</feature>
<evidence type="ECO:0000313" key="8">
    <source>
        <dbReference type="Proteomes" id="UP000233730"/>
    </source>
</evidence>
<sequence>MKNKVQLITYADRLGDGNLASLTDILHTRFAGVYEGVHILPFFTPFDGADAGFDPIDHTKVDPRLGDWDDIAELSKTHDIMVDAIVNHMSWQSKQFQDVLEHGEESEYYPMFLTMSSVFPDGATEEELAGIYRPRPGLPFTHYSFAGKTRLVWVTFTPQQVDIDTDSAEGWAYLMSIFDRMGTSHVKYIRLDAVGYGAKEAGTSCFMTPKTFALISRLREEGAKRGLEILIEVHSYYKKQVEIAAKVDRVYDFALPPLLLHSLFTGRVDALAHWTEIRPNNAVTVLDTHDGIGVIDIGSDQLDRSLKGLVPDEDVDNMVEAIAKNTHGESKAATGAAASNLDLYQVNSTYYSALGCNDQHYIAARAVQFFLPGVPQVYYVGALAGVNDMELLKRTNVGRDINRHYYTTAEIDADFERPVVRALNMLAKFRNELPAFNGDFDYAVDGETMRFTWNDGATSATLSFTPSRGMGADNAQPVAALTWTDAAGEHASDDLIANPPVVHMG</sequence>
<dbReference type="InterPro" id="IPR016377">
    <property type="entry name" value="Sucrose_GGa_phosphorylase-rel"/>
</dbReference>
<dbReference type="GO" id="GO:0004645">
    <property type="term" value="F:1,4-alpha-oligoglucan phosphorylase activity"/>
    <property type="evidence" value="ECO:0007669"/>
    <property type="project" value="InterPro"/>
</dbReference>
<dbReference type="Proteomes" id="UP000233730">
    <property type="component" value="Unassembled WGS sequence"/>
</dbReference>
<dbReference type="CDD" id="cd11355">
    <property type="entry name" value="AmyAc_Sucrose_phosphorylase"/>
    <property type="match status" value="1"/>
</dbReference>
<feature type="active site" description="Proton donor" evidence="4">
    <location>
        <position position="232"/>
    </location>
</feature>
<evidence type="ECO:0000256" key="4">
    <source>
        <dbReference type="PIRSR" id="PIRSR003059-1"/>
    </source>
</evidence>
<feature type="domain" description="Glycosyl hydrolase family 13 catalytic" evidence="6">
    <location>
        <begin position="6"/>
        <end position="430"/>
    </location>
</feature>
<dbReference type="SUPFAM" id="SSF51011">
    <property type="entry name" value="Glycosyl hydrolase domain"/>
    <property type="match status" value="1"/>
</dbReference>
<evidence type="ECO:0000256" key="2">
    <source>
        <dbReference type="ARBA" id="ARBA00022676"/>
    </source>
</evidence>
<feature type="binding site" evidence="5">
    <location>
        <begin position="190"/>
        <end position="192"/>
    </location>
    <ligand>
        <name>sucrose</name>
        <dbReference type="ChEBI" id="CHEBI:17992"/>
    </ligand>
</feature>
<feature type="binding site" evidence="5">
    <location>
        <begin position="342"/>
        <end position="345"/>
    </location>
    <ligand>
        <name>sucrose</name>
        <dbReference type="ChEBI" id="CHEBI:17992"/>
    </ligand>
</feature>
<evidence type="ECO:0000313" key="7">
    <source>
        <dbReference type="EMBL" id="PKU92593.1"/>
    </source>
</evidence>
<dbReference type="Gene3D" id="3.20.20.80">
    <property type="entry name" value="Glycosidases"/>
    <property type="match status" value="1"/>
</dbReference>
<dbReference type="GO" id="GO:0005975">
    <property type="term" value="P:carbohydrate metabolic process"/>
    <property type="evidence" value="ECO:0007669"/>
    <property type="project" value="InterPro"/>
</dbReference>
<name>A0A2N3QLR1_9BIFI</name>
<dbReference type="EMBL" id="PCGZ01000001">
    <property type="protein sequence ID" value="PKU92593.1"/>
    <property type="molecule type" value="Genomic_DNA"/>
</dbReference>
<proteinExistence type="inferred from homology"/>
<comment type="similarity">
    <text evidence="1">Belongs to the glycosyl hydrolase 13 family. Sucrose phosphorylase subfamily.</text>
</comment>
<organism evidence="7 8">
    <name type="scientific">Bifidobacterium pseudolongum subsp. globosum</name>
    <dbReference type="NCBI Taxonomy" id="1690"/>
    <lineage>
        <taxon>Bacteria</taxon>
        <taxon>Bacillati</taxon>
        <taxon>Actinomycetota</taxon>
        <taxon>Actinomycetes</taxon>
        <taxon>Bifidobacteriales</taxon>
        <taxon>Bifidobacteriaceae</taxon>
        <taxon>Bifidobacterium</taxon>
    </lineage>
</organism>
<dbReference type="SMART" id="SM00642">
    <property type="entry name" value="Aamy"/>
    <property type="match status" value="1"/>
</dbReference>
<feature type="binding site" evidence="5">
    <location>
        <position position="399"/>
    </location>
    <ligand>
        <name>sucrose</name>
        <dbReference type="ChEBI" id="CHEBI:17992"/>
    </ligand>
</feature>
<dbReference type="Pfam" id="PF00128">
    <property type="entry name" value="Alpha-amylase"/>
    <property type="match status" value="1"/>
</dbReference>
<evidence type="ECO:0000256" key="5">
    <source>
        <dbReference type="PIRSR" id="PIRSR003059-2"/>
    </source>
</evidence>
<dbReference type="PANTHER" id="PTHR38784">
    <property type="entry name" value="SUCROSE PHOSPHORYLASE"/>
    <property type="match status" value="1"/>
</dbReference>
<feature type="active site" description="Nucleophile" evidence="4">
    <location>
        <position position="192"/>
    </location>
</feature>
<evidence type="ECO:0000259" key="6">
    <source>
        <dbReference type="SMART" id="SM00642"/>
    </source>
</evidence>
<dbReference type="SUPFAM" id="SSF51445">
    <property type="entry name" value="(Trans)glycosidases"/>
    <property type="match status" value="1"/>
</dbReference>
<dbReference type="AlphaFoldDB" id="A0A2N3QLR1"/>
<feature type="binding site" evidence="5">
    <location>
        <begin position="289"/>
        <end position="290"/>
    </location>
    <ligand>
        <name>sucrose</name>
        <dbReference type="ChEBI" id="CHEBI:17992"/>
    </ligand>
</feature>
<protein>
    <submittedName>
        <fullName evidence="7">Sucrose phosphorylase</fullName>
    </submittedName>
</protein>
<dbReference type="InterPro" id="IPR017853">
    <property type="entry name" value="GH"/>
</dbReference>
<accession>A0A2N3QLR1</accession>
<reference evidence="7 8" key="1">
    <citation type="submission" date="2017-10" db="EMBL/GenBank/DDBJ databases">
        <title>Bifidobacterium genomics.</title>
        <authorList>
            <person name="Lugli G.A."/>
            <person name="Milani C."/>
            <person name="Mancabelli L."/>
        </authorList>
    </citation>
    <scope>NUCLEOTIDE SEQUENCE [LARGE SCALE GENOMIC DNA]</scope>
    <source>
        <strain evidence="7 8">1524B</strain>
    </source>
</reference>
<dbReference type="InterPro" id="IPR015325">
    <property type="entry name" value="Suc_Porlyase_C"/>
</dbReference>
<dbReference type="PIRSF" id="PIRSF003059">
    <property type="entry name" value="Sucrose_phosphorylase"/>
    <property type="match status" value="1"/>
</dbReference>
<evidence type="ECO:0000256" key="3">
    <source>
        <dbReference type="ARBA" id="ARBA00022679"/>
    </source>
</evidence>
<keyword evidence="2" id="KW-0328">Glycosyltransferase</keyword>
<dbReference type="Pfam" id="PF09244">
    <property type="entry name" value="Suc_Porlyase_C"/>
    <property type="match status" value="1"/>
</dbReference>
<evidence type="ECO:0000256" key="1">
    <source>
        <dbReference type="ARBA" id="ARBA00008452"/>
    </source>
</evidence>
<dbReference type="NCBIfam" id="TIGR03852">
    <property type="entry name" value="sucrose_gtfA"/>
    <property type="match status" value="1"/>
</dbReference>
<dbReference type="Gene3D" id="3.90.400.10">
    <property type="entry name" value="Oligo-1,6-glucosidase, Domain 2"/>
    <property type="match status" value="1"/>
</dbReference>
<feature type="binding site" evidence="5">
    <location>
        <position position="232"/>
    </location>
    <ligand>
        <name>sucrose</name>
        <dbReference type="ChEBI" id="CHEBI:17992"/>
    </ligand>
</feature>